<name>A0ABQ9WK90_9EUKA</name>
<protein>
    <submittedName>
        <fullName evidence="2">Uncharacterized protein</fullName>
    </submittedName>
</protein>
<keyword evidence="1" id="KW-0732">Signal</keyword>
<sequence>MQIHRVQASLLGLLILLSASTDIVLSDAAVSEIACGCGLSEGEMKTILLIKETHVPVYHQAPCLCASIGPTLLQFNDAVDDYEANKFQTKLTVLLVMDTLKYTDNAIILEDTANCHHSASTQSICRTADHARLFHFNDETDHVFPSSRHSSPFGRILATPERTGGVDHQSTEHGCGEERWMLFTELLCTSTTLSTDQIEKMLLEAENDDQSRVVLSSLALSTVQLGNQGVSFSDEGQTRLLSGFTIFPVTQSLLSFISSYLLKSILADQSSLITANPSEHGLKLKQCTNPSRFLIRKMWLNLKGQVGNRRGTDKASD</sequence>
<organism evidence="2 3">
    <name type="scientific">Blattamonas nauphoetae</name>
    <dbReference type="NCBI Taxonomy" id="2049346"/>
    <lineage>
        <taxon>Eukaryota</taxon>
        <taxon>Metamonada</taxon>
        <taxon>Preaxostyla</taxon>
        <taxon>Oxymonadida</taxon>
        <taxon>Blattamonas</taxon>
    </lineage>
</organism>
<proteinExistence type="predicted"/>
<reference evidence="2 3" key="1">
    <citation type="journal article" date="2022" name="bioRxiv">
        <title>Genomics of Preaxostyla Flagellates Illuminates Evolutionary Transitions and the Path Towards Mitochondrial Loss.</title>
        <authorList>
            <person name="Novak L.V.F."/>
            <person name="Treitli S.C."/>
            <person name="Pyrih J."/>
            <person name="Halakuc P."/>
            <person name="Pipaliya S.V."/>
            <person name="Vacek V."/>
            <person name="Brzon O."/>
            <person name="Soukal P."/>
            <person name="Eme L."/>
            <person name="Dacks J.B."/>
            <person name="Karnkowska A."/>
            <person name="Elias M."/>
            <person name="Hampl V."/>
        </authorList>
    </citation>
    <scope>NUCLEOTIDE SEQUENCE [LARGE SCALE GENOMIC DNA]</scope>
    <source>
        <strain evidence="2">NAU3</strain>
        <tissue evidence="2">Gut</tissue>
    </source>
</reference>
<accession>A0ABQ9WK90</accession>
<evidence type="ECO:0000313" key="2">
    <source>
        <dbReference type="EMBL" id="KAK2939878.1"/>
    </source>
</evidence>
<comment type="caution">
    <text evidence="2">The sequence shown here is derived from an EMBL/GenBank/DDBJ whole genome shotgun (WGS) entry which is preliminary data.</text>
</comment>
<evidence type="ECO:0000256" key="1">
    <source>
        <dbReference type="SAM" id="SignalP"/>
    </source>
</evidence>
<dbReference type="EMBL" id="JARBJD010000817">
    <property type="protein sequence ID" value="KAK2939878.1"/>
    <property type="molecule type" value="Genomic_DNA"/>
</dbReference>
<feature type="chain" id="PRO_5046459110" evidence="1">
    <location>
        <begin position="27"/>
        <end position="317"/>
    </location>
</feature>
<evidence type="ECO:0000313" key="3">
    <source>
        <dbReference type="Proteomes" id="UP001281761"/>
    </source>
</evidence>
<keyword evidence="3" id="KW-1185">Reference proteome</keyword>
<dbReference type="Proteomes" id="UP001281761">
    <property type="component" value="Unassembled WGS sequence"/>
</dbReference>
<gene>
    <name evidence="2" type="ORF">BLNAU_25210</name>
</gene>
<feature type="signal peptide" evidence="1">
    <location>
        <begin position="1"/>
        <end position="26"/>
    </location>
</feature>